<dbReference type="Pfam" id="PF00195">
    <property type="entry name" value="Chal_sti_synt_N"/>
    <property type="match status" value="1"/>
</dbReference>
<dbReference type="EMBL" id="CAADFO010000063">
    <property type="protein sequence ID" value="VFK30337.1"/>
    <property type="molecule type" value="Genomic_DNA"/>
</dbReference>
<evidence type="ECO:0000259" key="7">
    <source>
        <dbReference type="PROSITE" id="PS50075"/>
    </source>
</evidence>
<keyword evidence="4 10" id="KW-0436">Ligase</keyword>
<evidence type="ECO:0000256" key="4">
    <source>
        <dbReference type="ARBA" id="ARBA00022598"/>
    </source>
</evidence>
<dbReference type="Pfam" id="PF00501">
    <property type="entry name" value="AMP-binding"/>
    <property type="match status" value="1"/>
</dbReference>
<dbReference type="InterPro" id="IPR020845">
    <property type="entry name" value="AMP-binding_CS"/>
</dbReference>
<evidence type="ECO:0000256" key="5">
    <source>
        <dbReference type="ARBA" id="ARBA00022832"/>
    </source>
</evidence>
<proteinExistence type="inferred from homology"/>
<dbReference type="GO" id="GO:0005886">
    <property type="term" value="C:plasma membrane"/>
    <property type="evidence" value="ECO:0007669"/>
    <property type="project" value="TreeGrafter"/>
</dbReference>
<dbReference type="InterPro" id="IPR001099">
    <property type="entry name" value="Chalcone/stilbene_synt_N"/>
</dbReference>
<dbReference type="InterPro" id="IPR020806">
    <property type="entry name" value="PKS_PP-bd"/>
</dbReference>
<feature type="domain" description="Carrier" evidence="7">
    <location>
        <begin position="1039"/>
        <end position="1116"/>
    </location>
</feature>
<dbReference type="SUPFAM" id="SSF47336">
    <property type="entry name" value="ACP-like"/>
    <property type="match status" value="1"/>
</dbReference>
<organism evidence="10">
    <name type="scientific">Candidatus Kentrum sp. MB</name>
    <dbReference type="NCBI Taxonomy" id="2138164"/>
    <lineage>
        <taxon>Bacteria</taxon>
        <taxon>Pseudomonadati</taxon>
        <taxon>Pseudomonadota</taxon>
        <taxon>Gammaproteobacteria</taxon>
        <taxon>Candidatus Kentrum</taxon>
    </lineage>
</organism>
<evidence type="ECO:0000256" key="2">
    <source>
        <dbReference type="ARBA" id="ARBA00022450"/>
    </source>
</evidence>
<dbReference type="Gene3D" id="3.40.47.10">
    <property type="match status" value="2"/>
</dbReference>
<evidence type="ECO:0000256" key="6">
    <source>
        <dbReference type="ARBA" id="ARBA00023098"/>
    </source>
</evidence>
<dbReference type="GO" id="GO:0016874">
    <property type="term" value="F:ligase activity"/>
    <property type="evidence" value="ECO:0007669"/>
    <property type="project" value="UniProtKB-KW"/>
</dbReference>
<dbReference type="Gene3D" id="1.10.1200.10">
    <property type="entry name" value="ACP-like"/>
    <property type="match status" value="1"/>
</dbReference>
<dbReference type="InterPro" id="IPR000873">
    <property type="entry name" value="AMP-dep_synth/lig_dom"/>
</dbReference>
<dbReference type="SUPFAM" id="SSF56801">
    <property type="entry name" value="Acetyl-CoA synthetase-like"/>
    <property type="match status" value="1"/>
</dbReference>
<evidence type="ECO:0000256" key="1">
    <source>
        <dbReference type="ARBA" id="ARBA00006432"/>
    </source>
</evidence>
<dbReference type="GO" id="GO:0016746">
    <property type="term" value="F:acyltransferase activity"/>
    <property type="evidence" value="ECO:0007669"/>
    <property type="project" value="InterPro"/>
</dbReference>
<gene>
    <name evidence="8" type="ORF">BECKMB1821G_GA0114241_10632</name>
    <name evidence="10" type="ORF">BECKMB1821H_GA0114242_10642</name>
    <name evidence="9" type="ORF">BECKMB1821I_GA0114274_10622</name>
</gene>
<dbReference type="InterPro" id="IPR040097">
    <property type="entry name" value="FAAL/FAAC"/>
</dbReference>
<evidence type="ECO:0000313" key="10">
    <source>
        <dbReference type="EMBL" id="VFK76583.1"/>
    </source>
</evidence>
<dbReference type="GO" id="GO:0031177">
    <property type="term" value="F:phosphopantetheine binding"/>
    <property type="evidence" value="ECO:0007669"/>
    <property type="project" value="InterPro"/>
</dbReference>
<dbReference type="Gene3D" id="3.40.50.12780">
    <property type="entry name" value="N-terminal domain of ligase-like"/>
    <property type="match status" value="1"/>
</dbReference>
<dbReference type="InterPro" id="IPR045851">
    <property type="entry name" value="AMP-bd_C_sf"/>
</dbReference>
<accession>A0A451BE76</accession>
<dbReference type="AlphaFoldDB" id="A0A451BE76"/>
<dbReference type="InterPro" id="IPR025110">
    <property type="entry name" value="AMP-bd_C"/>
</dbReference>
<dbReference type="FunFam" id="3.40.50.12780:FF:000013">
    <property type="entry name" value="Long-chain-fatty-acid--AMP ligase FadD32"/>
    <property type="match status" value="1"/>
</dbReference>
<dbReference type="PROSITE" id="PS00455">
    <property type="entry name" value="AMP_BINDING"/>
    <property type="match status" value="1"/>
</dbReference>
<dbReference type="SMART" id="SM00823">
    <property type="entry name" value="PKS_PP"/>
    <property type="match status" value="1"/>
</dbReference>
<dbReference type="Gene3D" id="3.30.300.30">
    <property type="match status" value="1"/>
</dbReference>
<dbReference type="GO" id="GO:0070566">
    <property type="term" value="F:adenylyltransferase activity"/>
    <property type="evidence" value="ECO:0007669"/>
    <property type="project" value="TreeGrafter"/>
</dbReference>
<dbReference type="InterPro" id="IPR012328">
    <property type="entry name" value="Chalcone/stilbene_synt_C"/>
</dbReference>
<evidence type="ECO:0000256" key="3">
    <source>
        <dbReference type="ARBA" id="ARBA00022553"/>
    </source>
</evidence>
<dbReference type="Pfam" id="PF23024">
    <property type="entry name" value="AMP-dom_DIP2-like"/>
    <property type="match status" value="1"/>
</dbReference>
<keyword evidence="2" id="KW-0596">Phosphopantetheine</keyword>
<dbReference type="PANTHER" id="PTHR22754:SF32">
    <property type="entry name" value="DISCO-INTERACTING PROTEIN 2"/>
    <property type="match status" value="1"/>
</dbReference>
<protein>
    <submittedName>
        <fullName evidence="10">Acyl-CoA synthetase (AMP-forming)/AMP-acid ligase II</fullName>
    </submittedName>
</protein>
<dbReference type="SUPFAM" id="SSF53901">
    <property type="entry name" value="Thiolase-like"/>
    <property type="match status" value="2"/>
</dbReference>
<evidence type="ECO:0000313" key="9">
    <source>
        <dbReference type="EMBL" id="VFK34136.1"/>
    </source>
</evidence>
<dbReference type="Pfam" id="PF00550">
    <property type="entry name" value="PP-binding"/>
    <property type="match status" value="1"/>
</dbReference>
<dbReference type="EMBL" id="CAADFQ010000062">
    <property type="protein sequence ID" value="VFK34136.1"/>
    <property type="molecule type" value="Genomic_DNA"/>
</dbReference>
<dbReference type="CDD" id="cd05931">
    <property type="entry name" value="FAAL"/>
    <property type="match status" value="1"/>
</dbReference>
<dbReference type="InterPro" id="IPR016039">
    <property type="entry name" value="Thiolase-like"/>
</dbReference>
<dbReference type="InterPro" id="IPR036736">
    <property type="entry name" value="ACP-like_sf"/>
</dbReference>
<dbReference type="Pfam" id="PF02797">
    <property type="entry name" value="Chal_sti_synt_C"/>
    <property type="match status" value="1"/>
</dbReference>
<reference evidence="10" key="1">
    <citation type="submission" date="2019-02" db="EMBL/GenBank/DDBJ databases">
        <authorList>
            <person name="Gruber-Vodicka R. H."/>
            <person name="Seah K. B. B."/>
        </authorList>
    </citation>
    <scope>NUCLEOTIDE SEQUENCE</scope>
    <source>
        <strain evidence="8">BECK_BZ197</strain>
        <strain evidence="10">BECK_BZ198</strain>
        <strain evidence="9">BECK_BZ199</strain>
    </source>
</reference>
<dbReference type="GO" id="GO:0071766">
    <property type="term" value="P:Actinobacterium-type cell wall biogenesis"/>
    <property type="evidence" value="ECO:0007669"/>
    <property type="project" value="UniProtKB-ARBA"/>
</dbReference>
<sequence>MGQQEAHIVGTGTAFPYPVPIARYWEMDAKMRRMHGVSEFAIETLQTLSKGSGLRFHHTICPHWLPKNESPADYPERQDVVLQEDIFTPYEYIPPFWKRMSVFKEVLGKLGTKAARNAIADWGGDHRDITHLFTTCTGGWTEPGLPSMLIKTLGLSYDCQKAELNFNGCFCGATCLRLARDAIRAGDAKAVLVVAVETATLHYDPRLTEMDDLVPHAIFKDGAAAAVLSPEGKWRYRKTGMSIVPDTADRMTFNPPMRPESATYRMHLDKDIGAALDVYFREEAGAEILRKVYEDTSKPPPVLGIHPGGTRILEGMKRPLVEYGWPEEGLDLSFDTLFSYGNLGSAAMLAVVDRQLRALKAAELADTGKRKNKALVTMAFGPGVTVEWALLEKTATESGEAYAMRGPDTVETTPQDTETHARKKTITHDDPIPQTTLVELLGYRAQTQPHKTAYTFLKNGEIEGANLTYAQLDQRARAIAVKLQGIAIPGERALLLYPAGLEFITAFLGCLYAGVVAVPAHLPPRNRVDRRLQAIANDAQTNVVLTTNEVLSQLNTRLTKMPELRGLHWLTTDDSVPEVASMASDWQMPDVHGDTLAFLQYTSGSTGIPKGVMVSHGNLLNTLKDLDLGGRHTPHSVMVTWLPMFHDLGLIYGVLQPLYNGFLCYLMAPTAFLQKPIRWLQAISRYKATHSSAPNFAYELCLQRIKPQQYTNLDLSHLHVLSNGAEPVHANTLKRFAKAFKACGFDPIAYCPSYGLAETTLKVSVVRCWEPVVYLELQKEALARSRVLVKEDIENEVIGDKVIEDSFQTVVGCGCSEIGARIVIVNPETLTSCDANEIGEIWVSGKNVAQGYWNRPEETEQTFKAHLNDTGEGPFLRTGDLGFLKDGELFVTGRLKDIIIIHGQNHYPQDIEFTVQNSHPALATGSCGVFSVEEKGEEKLVIFQEVQRASLQRLNTEAVMDAIHRIVSEQHQLTVHAILLLKPGRLLKTSSGKVQRAACRKQFLAGNPESIAKWQQPDGKEITPFKAAPSKSRPASTDAMDRSIQRWLIHKIAESTNTPLEEIDTQHNFTYYGLDSIAAIELSEELGKWLGQSLSPTVCHDHPTIDDLVRYLATFDTTSSVMEEKNLHKI</sequence>
<dbReference type="PANTHER" id="PTHR22754">
    <property type="entry name" value="DISCO-INTERACTING PROTEIN 2 DIP2 -RELATED"/>
    <property type="match status" value="1"/>
</dbReference>
<name>A0A451BE76_9GAMM</name>
<keyword evidence="3" id="KW-0597">Phosphoprotein</keyword>
<keyword evidence="5" id="KW-0276">Fatty acid metabolism</keyword>
<dbReference type="InterPro" id="IPR042099">
    <property type="entry name" value="ANL_N_sf"/>
</dbReference>
<evidence type="ECO:0000313" key="8">
    <source>
        <dbReference type="EMBL" id="VFK30337.1"/>
    </source>
</evidence>
<dbReference type="InterPro" id="IPR009081">
    <property type="entry name" value="PP-bd_ACP"/>
</dbReference>
<dbReference type="GO" id="GO:0006633">
    <property type="term" value="P:fatty acid biosynthetic process"/>
    <property type="evidence" value="ECO:0007669"/>
    <property type="project" value="TreeGrafter"/>
</dbReference>
<keyword evidence="6" id="KW-0443">Lipid metabolism</keyword>
<dbReference type="SMART" id="SM01294">
    <property type="entry name" value="PKS_PP_betabranch"/>
    <property type="match status" value="1"/>
</dbReference>
<comment type="similarity">
    <text evidence="1">Belongs to the ATP-dependent AMP-binding enzyme family.</text>
</comment>
<dbReference type="EMBL" id="CAADGH010000064">
    <property type="protein sequence ID" value="VFK76583.1"/>
    <property type="molecule type" value="Genomic_DNA"/>
</dbReference>
<dbReference type="PROSITE" id="PS50075">
    <property type="entry name" value="CARRIER"/>
    <property type="match status" value="1"/>
</dbReference>